<dbReference type="Pfam" id="PF01174">
    <property type="entry name" value="SNO"/>
    <property type="match status" value="1"/>
</dbReference>
<dbReference type="AlphaFoldDB" id="A0A660KUI0"/>
<dbReference type="PROSITE" id="PS51273">
    <property type="entry name" value="GATASE_TYPE_1"/>
    <property type="match status" value="1"/>
</dbReference>
<evidence type="ECO:0000256" key="3">
    <source>
        <dbReference type="ARBA" id="ARBA00022898"/>
    </source>
</evidence>
<dbReference type="EC" id="4.3.3.6" evidence="10"/>
<dbReference type="EC" id="3.5.1.2" evidence="10"/>
<dbReference type="PROSITE" id="PS51130">
    <property type="entry name" value="PDXT_SNO_2"/>
    <property type="match status" value="1"/>
</dbReference>
<dbReference type="CDD" id="cd01749">
    <property type="entry name" value="GATase1_PB"/>
    <property type="match status" value="1"/>
</dbReference>
<dbReference type="FunFam" id="3.40.50.880:FF:000010">
    <property type="entry name" value="uncharacterized protein LOC100176842 isoform X2"/>
    <property type="match status" value="1"/>
</dbReference>
<evidence type="ECO:0000256" key="4">
    <source>
        <dbReference type="ARBA" id="ARBA00022962"/>
    </source>
</evidence>
<evidence type="ECO:0000256" key="5">
    <source>
        <dbReference type="ARBA" id="ARBA00023239"/>
    </source>
</evidence>
<dbReference type="Proteomes" id="UP000267019">
    <property type="component" value="Unassembled WGS sequence"/>
</dbReference>
<dbReference type="InterPro" id="IPR002161">
    <property type="entry name" value="PdxT/SNO"/>
</dbReference>
<dbReference type="PANTHER" id="PTHR31559:SF0">
    <property type="entry name" value="PYRIDOXAL 5'-PHOSPHATE SYNTHASE SUBUNIT SNO1-RELATED"/>
    <property type="match status" value="1"/>
</dbReference>
<keyword evidence="4 10" id="KW-0315">Glutamine amidotransferase</keyword>
<dbReference type="PANTHER" id="PTHR31559">
    <property type="entry name" value="PYRIDOXAL 5'-PHOSPHATE SYNTHASE SUBUNIT SNO"/>
    <property type="match status" value="1"/>
</dbReference>
<feature type="binding site" evidence="10 12">
    <location>
        <begin position="51"/>
        <end position="53"/>
    </location>
    <ligand>
        <name>L-glutamine</name>
        <dbReference type="ChEBI" id="CHEBI:58359"/>
    </ligand>
</feature>
<dbReference type="EMBL" id="RBIJ01000007">
    <property type="protein sequence ID" value="RKQ83528.1"/>
    <property type="molecule type" value="Genomic_DNA"/>
</dbReference>
<feature type="active site" description="Nucleophile" evidence="10 11">
    <location>
        <position position="83"/>
    </location>
</feature>
<name>A0A660KUI0_9BACL</name>
<dbReference type="GO" id="GO:0005829">
    <property type="term" value="C:cytosol"/>
    <property type="evidence" value="ECO:0007669"/>
    <property type="project" value="TreeGrafter"/>
</dbReference>
<organism evidence="13 14">
    <name type="scientific">Brockia lithotrophica</name>
    <dbReference type="NCBI Taxonomy" id="933949"/>
    <lineage>
        <taxon>Bacteria</taxon>
        <taxon>Bacillati</taxon>
        <taxon>Bacillota</taxon>
        <taxon>Bacilli</taxon>
        <taxon>Bacillales</taxon>
        <taxon>Bacillales Family X. Incertae Sedis</taxon>
        <taxon>Brockia</taxon>
    </lineage>
</organism>
<evidence type="ECO:0000256" key="10">
    <source>
        <dbReference type="HAMAP-Rule" id="MF_01615"/>
    </source>
</evidence>
<evidence type="ECO:0000313" key="13">
    <source>
        <dbReference type="EMBL" id="RKQ83528.1"/>
    </source>
</evidence>
<dbReference type="OrthoDB" id="9810320at2"/>
<keyword evidence="14" id="KW-1185">Reference proteome</keyword>
<feature type="binding site" evidence="10 12">
    <location>
        <position position="112"/>
    </location>
    <ligand>
        <name>L-glutamine</name>
        <dbReference type="ChEBI" id="CHEBI:58359"/>
    </ligand>
</feature>
<accession>A0A660KUI0</accession>
<evidence type="ECO:0000256" key="12">
    <source>
        <dbReference type="PIRSR" id="PIRSR005639-2"/>
    </source>
</evidence>
<dbReference type="UniPathway" id="UPA00245"/>
<dbReference type="InterPro" id="IPR029062">
    <property type="entry name" value="Class_I_gatase-like"/>
</dbReference>
<dbReference type="GO" id="GO:0008614">
    <property type="term" value="P:pyridoxine metabolic process"/>
    <property type="evidence" value="ECO:0007669"/>
    <property type="project" value="TreeGrafter"/>
</dbReference>
<dbReference type="InterPro" id="IPR021196">
    <property type="entry name" value="PdxT/SNO_CS"/>
</dbReference>
<sequence length="202" mass="21797">MVKLKARIGVVAYQGAVSEHLRALERAGAKALPVKWPRDLEGLQGVVIPGGESTVIGDAMQTWGLLDALREWVRDGGAVFGTCAGAILMATEIKNGKPDQPRLGIMPLTAIRNGFGRQVDSFEADICVRGIEGAAFRAVFIRAPYFEVTDPEVEVLAAVDHKVVAARYGRHLATAFHPELTDDLRIHNLFIEMATGGQKNPG</sequence>
<gene>
    <name evidence="10" type="primary">pdxT</name>
    <name evidence="13" type="ORF">C7438_1746</name>
</gene>
<reference evidence="13 14" key="1">
    <citation type="submission" date="2018-10" db="EMBL/GenBank/DDBJ databases">
        <title>Genomic Encyclopedia of Type Strains, Phase IV (KMG-IV): sequencing the most valuable type-strain genomes for metagenomic binning, comparative biology and taxonomic classification.</title>
        <authorList>
            <person name="Goeker M."/>
        </authorList>
    </citation>
    <scope>NUCLEOTIDE SEQUENCE [LARGE SCALE GENOMIC DNA]</scope>
    <source>
        <strain evidence="13 14">DSM 22653</strain>
    </source>
</reference>
<dbReference type="SUPFAM" id="SSF52317">
    <property type="entry name" value="Class I glutamine amidotransferase-like"/>
    <property type="match status" value="1"/>
</dbReference>
<comment type="function">
    <text evidence="8 10">Catalyzes the hydrolysis of glutamine to glutamate and ammonia as part of the biosynthesis of pyridoxal 5'-phosphate. The resulting ammonia molecule is channeled to the active site of PdxS.</text>
</comment>
<keyword evidence="3 10" id="KW-0663">Pyridoxal phosphate</keyword>
<proteinExistence type="inferred from homology"/>
<evidence type="ECO:0000256" key="1">
    <source>
        <dbReference type="ARBA" id="ARBA00008345"/>
    </source>
</evidence>
<comment type="pathway">
    <text evidence="10">Cofactor biosynthesis; pyridoxal 5'-phosphate biosynthesis.</text>
</comment>
<evidence type="ECO:0000256" key="11">
    <source>
        <dbReference type="PIRSR" id="PIRSR005639-1"/>
    </source>
</evidence>
<feature type="active site" description="Charge relay system" evidence="10 11">
    <location>
        <position position="177"/>
    </location>
</feature>
<dbReference type="NCBIfam" id="TIGR03800">
    <property type="entry name" value="PLP_synth_Pdx2"/>
    <property type="match status" value="1"/>
</dbReference>
<evidence type="ECO:0000256" key="9">
    <source>
        <dbReference type="ARBA" id="ARBA00064749"/>
    </source>
</evidence>
<evidence type="ECO:0000256" key="6">
    <source>
        <dbReference type="ARBA" id="ARBA00047992"/>
    </source>
</evidence>
<comment type="catalytic activity">
    <reaction evidence="7 10">
        <text>L-glutamine + H2O = L-glutamate + NH4(+)</text>
        <dbReference type="Rhea" id="RHEA:15889"/>
        <dbReference type="ChEBI" id="CHEBI:15377"/>
        <dbReference type="ChEBI" id="CHEBI:28938"/>
        <dbReference type="ChEBI" id="CHEBI:29985"/>
        <dbReference type="ChEBI" id="CHEBI:58359"/>
        <dbReference type="EC" id="3.5.1.2"/>
    </reaction>
</comment>
<comment type="catalytic activity">
    <reaction evidence="6 10">
        <text>aldehydo-D-ribose 5-phosphate + D-glyceraldehyde 3-phosphate + L-glutamine = pyridoxal 5'-phosphate + L-glutamate + phosphate + 3 H2O + H(+)</text>
        <dbReference type="Rhea" id="RHEA:31507"/>
        <dbReference type="ChEBI" id="CHEBI:15377"/>
        <dbReference type="ChEBI" id="CHEBI:15378"/>
        <dbReference type="ChEBI" id="CHEBI:29985"/>
        <dbReference type="ChEBI" id="CHEBI:43474"/>
        <dbReference type="ChEBI" id="CHEBI:58273"/>
        <dbReference type="ChEBI" id="CHEBI:58359"/>
        <dbReference type="ChEBI" id="CHEBI:59776"/>
        <dbReference type="ChEBI" id="CHEBI:597326"/>
        <dbReference type="EC" id="4.3.3.6"/>
    </reaction>
</comment>
<evidence type="ECO:0000256" key="7">
    <source>
        <dbReference type="ARBA" id="ARBA00049534"/>
    </source>
</evidence>
<keyword evidence="2 10" id="KW-0378">Hydrolase</keyword>
<evidence type="ECO:0000313" key="14">
    <source>
        <dbReference type="Proteomes" id="UP000267019"/>
    </source>
</evidence>
<comment type="similarity">
    <text evidence="1 10">Belongs to the glutaminase PdxT/SNO family.</text>
</comment>
<keyword evidence="5 10" id="KW-0456">Lyase</keyword>
<dbReference type="GO" id="GO:0042823">
    <property type="term" value="P:pyridoxal phosphate biosynthetic process"/>
    <property type="evidence" value="ECO:0007669"/>
    <property type="project" value="UniProtKB-UniRule"/>
</dbReference>
<evidence type="ECO:0000256" key="8">
    <source>
        <dbReference type="ARBA" id="ARBA00054599"/>
    </source>
</evidence>
<dbReference type="Gene3D" id="3.40.50.880">
    <property type="match status" value="1"/>
</dbReference>
<comment type="caution">
    <text evidence="13">The sequence shown here is derived from an EMBL/GenBank/DDBJ whole genome shotgun (WGS) entry which is preliminary data.</text>
</comment>
<dbReference type="PIRSF" id="PIRSF005639">
    <property type="entry name" value="Glut_amidoT_SNO"/>
    <property type="match status" value="1"/>
</dbReference>
<feature type="active site" description="Charge relay system" evidence="10 11">
    <location>
        <position position="179"/>
    </location>
</feature>
<feature type="binding site" evidence="10 12">
    <location>
        <begin position="141"/>
        <end position="142"/>
    </location>
    <ligand>
        <name>L-glutamine</name>
        <dbReference type="ChEBI" id="CHEBI:58359"/>
    </ligand>
</feature>
<protein>
    <recommendedName>
        <fullName evidence="10">Pyridoxal 5'-phosphate synthase subunit PdxT</fullName>
        <ecNumber evidence="10">4.3.3.6</ecNumber>
    </recommendedName>
    <alternativeName>
        <fullName evidence="10">Pdx2</fullName>
    </alternativeName>
    <alternativeName>
        <fullName evidence="10">Pyridoxal 5'-phosphate synthase glutaminase subunit</fullName>
        <ecNumber evidence="10">3.5.1.2</ecNumber>
    </alternativeName>
</protein>
<dbReference type="GO" id="GO:0006543">
    <property type="term" value="P:L-glutamine catabolic process"/>
    <property type="evidence" value="ECO:0007669"/>
    <property type="project" value="UniProtKB-UniRule"/>
</dbReference>
<dbReference type="PROSITE" id="PS01236">
    <property type="entry name" value="PDXT_SNO_1"/>
    <property type="match status" value="1"/>
</dbReference>
<evidence type="ECO:0000256" key="2">
    <source>
        <dbReference type="ARBA" id="ARBA00022801"/>
    </source>
</evidence>
<dbReference type="GO" id="GO:0036381">
    <property type="term" value="F:pyridoxal 5'-phosphate synthase (glutamine hydrolysing) activity"/>
    <property type="evidence" value="ECO:0007669"/>
    <property type="project" value="UniProtKB-UniRule"/>
</dbReference>
<comment type="subunit">
    <text evidence="9 10">In the presence of PdxS, forms a dodecamer of heterodimers. Only shows activity in the heterodimer.</text>
</comment>
<dbReference type="GO" id="GO:0004359">
    <property type="term" value="F:glutaminase activity"/>
    <property type="evidence" value="ECO:0007669"/>
    <property type="project" value="UniProtKB-UniRule"/>
</dbReference>
<dbReference type="GO" id="GO:1903600">
    <property type="term" value="C:glutaminase complex"/>
    <property type="evidence" value="ECO:0007669"/>
    <property type="project" value="TreeGrafter"/>
</dbReference>
<dbReference type="HAMAP" id="MF_01615">
    <property type="entry name" value="PdxT"/>
    <property type="match status" value="1"/>
</dbReference>